<keyword evidence="1" id="KW-0472">Membrane</keyword>
<dbReference type="Proteomes" id="UP001233271">
    <property type="component" value="Chromosome 1"/>
</dbReference>
<dbReference type="GeneID" id="85492186"/>
<keyword evidence="2" id="KW-0732">Signal</keyword>
<dbReference type="KEGG" id="ccac:CcaHIS019_0110330"/>
<gene>
    <name evidence="3" type="ORF">CcaverHIS019_0110330</name>
</gene>
<accession>A0AA48I5P2</accession>
<sequence>MPSPALLAAALSTVLLTAASLSAPYTTLSLLTLVSGDTWVRFGVFGFCTPDGCTALWPYRSPLLDGSQRYLMLLPMAAVAEAILAILVLSSRRGLIVARFGALVGAGSVWTLYALRAGAKWPLEGIDGGAGDLCGVGGGVGAITAWLLS</sequence>
<evidence type="ECO:0000313" key="3">
    <source>
        <dbReference type="EMBL" id="BEI88315.1"/>
    </source>
</evidence>
<reference evidence="3" key="1">
    <citation type="journal article" date="2023" name="BMC Genomics">
        <title>Chromosome-level genome assemblies of Cutaneotrichosporon spp. (Trichosporonales, Basidiomycota) reveal imbalanced evolution between nucleotide sequences and chromosome synteny.</title>
        <authorList>
            <person name="Kobayashi Y."/>
            <person name="Kayamori A."/>
            <person name="Aoki K."/>
            <person name="Shiwa Y."/>
            <person name="Matsutani M."/>
            <person name="Fujita N."/>
            <person name="Sugita T."/>
            <person name="Iwasaki W."/>
            <person name="Tanaka N."/>
            <person name="Takashima M."/>
        </authorList>
    </citation>
    <scope>NUCLEOTIDE SEQUENCE</scope>
    <source>
        <strain evidence="3">HIS019</strain>
    </source>
</reference>
<evidence type="ECO:0000256" key="2">
    <source>
        <dbReference type="SAM" id="SignalP"/>
    </source>
</evidence>
<feature type="transmembrane region" description="Helical" evidence="1">
    <location>
        <begin position="71"/>
        <end position="90"/>
    </location>
</feature>
<keyword evidence="1" id="KW-1133">Transmembrane helix</keyword>
<proteinExistence type="predicted"/>
<dbReference type="RefSeq" id="XP_060453581.1">
    <property type="nucleotide sequence ID" value="XM_060596605.1"/>
</dbReference>
<dbReference type="AlphaFoldDB" id="A0AA48I5P2"/>
<evidence type="ECO:0000313" key="4">
    <source>
        <dbReference type="Proteomes" id="UP001233271"/>
    </source>
</evidence>
<protein>
    <submittedName>
        <fullName evidence="3">Uncharacterized protein</fullName>
    </submittedName>
</protein>
<name>A0AA48I5P2_9TREE</name>
<keyword evidence="1" id="KW-0812">Transmembrane</keyword>
<feature type="chain" id="PRO_5041254988" evidence="2">
    <location>
        <begin position="23"/>
        <end position="149"/>
    </location>
</feature>
<keyword evidence="4" id="KW-1185">Reference proteome</keyword>
<organism evidence="3 4">
    <name type="scientific">Cutaneotrichosporon cavernicola</name>
    <dbReference type="NCBI Taxonomy" id="279322"/>
    <lineage>
        <taxon>Eukaryota</taxon>
        <taxon>Fungi</taxon>
        <taxon>Dikarya</taxon>
        <taxon>Basidiomycota</taxon>
        <taxon>Agaricomycotina</taxon>
        <taxon>Tremellomycetes</taxon>
        <taxon>Trichosporonales</taxon>
        <taxon>Trichosporonaceae</taxon>
        <taxon>Cutaneotrichosporon</taxon>
    </lineage>
</organism>
<feature type="transmembrane region" description="Helical" evidence="1">
    <location>
        <begin position="96"/>
        <end position="115"/>
    </location>
</feature>
<evidence type="ECO:0000256" key="1">
    <source>
        <dbReference type="SAM" id="Phobius"/>
    </source>
</evidence>
<feature type="signal peptide" evidence="2">
    <location>
        <begin position="1"/>
        <end position="22"/>
    </location>
</feature>
<dbReference type="EMBL" id="AP028212">
    <property type="protein sequence ID" value="BEI88315.1"/>
    <property type="molecule type" value="Genomic_DNA"/>
</dbReference>